<name>D2VNI5_NAEGR</name>
<accession>D2VNI5</accession>
<dbReference type="InParanoid" id="D2VNI5"/>
<dbReference type="EMBL" id="GG738884">
    <property type="protein sequence ID" value="EFC41740.1"/>
    <property type="molecule type" value="Genomic_DNA"/>
</dbReference>
<organism evidence="3">
    <name type="scientific">Naegleria gruberi</name>
    <name type="common">Amoeba</name>
    <dbReference type="NCBI Taxonomy" id="5762"/>
    <lineage>
        <taxon>Eukaryota</taxon>
        <taxon>Discoba</taxon>
        <taxon>Heterolobosea</taxon>
        <taxon>Tetramitia</taxon>
        <taxon>Eutetramitia</taxon>
        <taxon>Vahlkampfiidae</taxon>
        <taxon>Naegleria</taxon>
    </lineage>
</organism>
<dbReference type="AlphaFoldDB" id="D2VNI5"/>
<evidence type="ECO:0000256" key="1">
    <source>
        <dbReference type="SAM" id="MobiDB-lite"/>
    </source>
</evidence>
<proteinExistence type="predicted"/>
<dbReference type="RefSeq" id="XP_002674484.1">
    <property type="nucleotide sequence ID" value="XM_002674438.1"/>
</dbReference>
<protein>
    <submittedName>
        <fullName evidence="2">Predicted protein</fullName>
    </submittedName>
</protein>
<gene>
    <name evidence="2" type="ORF">NAEGRDRAFT_70512</name>
</gene>
<dbReference type="OMA" id="MERYSMC"/>
<feature type="compositionally biased region" description="Basic and acidic residues" evidence="1">
    <location>
        <begin position="156"/>
        <end position="168"/>
    </location>
</feature>
<feature type="region of interest" description="Disordered" evidence="1">
    <location>
        <begin position="1"/>
        <end position="55"/>
    </location>
</feature>
<dbReference type="OrthoDB" id="10260164at2759"/>
<evidence type="ECO:0000313" key="2">
    <source>
        <dbReference type="EMBL" id="EFC41740.1"/>
    </source>
</evidence>
<dbReference type="Proteomes" id="UP000006671">
    <property type="component" value="Unassembled WGS sequence"/>
</dbReference>
<dbReference type="KEGG" id="ngr:NAEGRDRAFT_70512"/>
<dbReference type="VEuPathDB" id="AmoebaDB:NAEGRDRAFT_70512"/>
<feature type="region of interest" description="Disordered" evidence="1">
    <location>
        <begin position="355"/>
        <end position="380"/>
    </location>
</feature>
<dbReference type="GeneID" id="8853787"/>
<reference evidence="2 3" key="1">
    <citation type="journal article" date="2010" name="Cell">
        <title>The genome of Naegleria gruberi illuminates early eukaryotic versatility.</title>
        <authorList>
            <person name="Fritz-Laylin L.K."/>
            <person name="Prochnik S.E."/>
            <person name="Ginger M.L."/>
            <person name="Dacks J.B."/>
            <person name="Carpenter M.L."/>
            <person name="Field M.C."/>
            <person name="Kuo A."/>
            <person name="Paredez A."/>
            <person name="Chapman J."/>
            <person name="Pham J."/>
            <person name="Shu S."/>
            <person name="Neupane R."/>
            <person name="Cipriano M."/>
            <person name="Mancuso J."/>
            <person name="Tu H."/>
            <person name="Salamov A."/>
            <person name="Lindquist E."/>
            <person name="Shapiro H."/>
            <person name="Lucas S."/>
            <person name="Grigoriev I.V."/>
            <person name="Cande W.Z."/>
            <person name="Fulton C."/>
            <person name="Rokhsar D.S."/>
            <person name="Dawson S.C."/>
        </authorList>
    </citation>
    <scope>NUCLEOTIDE SEQUENCE [LARGE SCALE GENOMIC DNA]</scope>
    <source>
        <strain evidence="2 3">NEG-M</strain>
    </source>
</reference>
<feature type="region of interest" description="Disordered" evidence="1">
    <location>
        <begin position="151"/>
        <end position="184"/>
    </location>
</feature>
<keyword evidence="3" id="KW-1185">Reference proteome</keyword>
<sequence length="741" mass="83850">MGSKTSRLAGDNPNNNNSLPPATHQHDQSTDSFNQTNSETHNSTSTSTHNSSIQTTTTTNSIIIDEEMYQQLINHANLNAPAHLLPPQRVTYSKIKNCVLFEDIHNDEYIMERYSMCLSDPKSMLETYLNLDNTITKQWDEKVRMLESEMMSSAGEDEHIHENEEKTENVSSSENTLSNNSSSLNATLNHTVKKKNAKNMHLFSPQFYEIIASAKATTEKTLNESDSGNEENLLESEKKELDEILSFDVGLSQMDFENSSSNMIQENVAKVFEGLSNNITSQSETVDDSSNQTNKKEVKWSDEILDLANSNNNTPIKKPTSNSVSNTPNLHSNHTPITALTTSIVMDQVLMTPPQFINNSSNTPSNIQQSTPGSNLTRSSAAADIPRDLTLSHHGIESNSANIGASMTSAGLSESFAGTSNNTQGSFTENLSEDNLKDWWRSNPTLEKSIKIKLIVTDMHHHNKTKQTIRQIVSPLLSPVKILPAFGMFHTALVISEFKLEWTDSSLCIPRKLSSQSSFFSADIEEITTAHDLEDIVKKLSEVICRWNTTMIYSERKRKKKSKKPKKSSKSLKNYVNTGNCQDFIFDILDSIGKREVLENLLNSDSPMGQYMRDMRKYGRCQMEIKLNPAFREKFSIKEKVKKFLTHSELDLFVKQLETKDPDFKHNHKNEWILLKGFDRAFWIRHLAFKDNPDMRPLYEKQENVFEMTDLDMSDSTLGCCEVLACPFDDPQKTMSIILKN</sequence>
<feature type="compositionally biased region" description="Low complexity" evidence="1">
    <location>
        <begin position="169"/>
        <end position="184"/>
    </location>
</feature>
<feature type="compositionally biased region" description="Polar residues" evidence="1">
    <location>
        <begin position="1"/>
        <end position="20"/>
    </location>
</feature>
<feature type="compositionally biased region" description="Low complexity" evidence="1">
    <location>
        <begin position="34"/>
        <end position="55"/>
    </location>
</feature>
<feature type="region of interest" description="Disordered" evidence="1">
    <location>
        <begin position="309"/>
        <end position="335"/>
    </location>
</feature>
<evidence type="ECO:0000313" key="3">
    <source>
        <dbReference type="Proteomes" id="UP000006671"/>
    </source>
</evidence>